<dbReference type="Proteomes" id="UP000887229">
    <property type="component" value="Unassembled WGS sequence"/>
</dbReference>
<evidence type="ECO:0000259" key="13">
    <source>
        <dbReference type="SMART" id="SM00382"/>
    </source>
</evidence>
<evidence type="ECO:0000256" key="11">
    <source>
        <dbReference type="ARBA" id="ARBA00048778"/>
    </source>
</evidence>
<keyword evidence="16" id="KW-1185">Reference proteome</keyword>
<evidence type="ECO:0000256" key="10">
    <source>
        <dbReference type="ARBA" id="ARBA00023136"/>
    </source>
</evidence>
<dbReference type="InterPro" id="IPR027417">
    <property type="entry name" value="P-loop_NTPase"/>
</dbReference>
<keyword evidence="5" id="KW-0999">Mitochondrion inner membrane</keyword>
<name>A0A9P7ZCX2_9HYPO</name>
<evidence type="ECO:0000256" key="2">
    <source>
        <dbReference type="ARBA" id="ARBA00007448"/>
    </source>
</evidence>
<dbReference type="Pfam" id="PF25426">
    <property type="entry name" value="AAA_lid_BCS1"/>
    <property type="match status" value="1"/>
</dbReference>
<dbReference type="InterPro" id="IPR003593">
    <property type="entry name" value="AAA+_ATPase"/>
</dbReference>
<dbReference type="InterPro" id="IPR003959">
    <property type="entry name" value="ATPase_AAA_core"/>
</dbReference>
<dbReference type="PROSITE" id="PS00674">
    <property type="entry name" value="AAA"/>
    <property type="match status" value="1"/>
</dbReference>
<evidence type="ECO:0000256" key="9">
    <source>
        <dbReference type="ARBA" id="ARBA00023128"/>
    </source>
</evidence>
<dbReference type="OrthoDB" id="10251412at2759"/>
<comment type="subcellular location">
    <subcellularLocation>
        <location evidence="1">Mitochondrion inner membrane</location>
        <topology evidence="1">Single-pass membrane protein</topology>
    </subcellularLocation>
</comment>
<keyword evidence="9" id="KW-0496">Mitochondrion</keyword>
<dbReference type="Gene3D" id="3.40.50.300">
    <property type="entry name" value="P-loop containing nucleotide triphosphate hydrolases"/>
    <property type="match status" value="1"/>
</dbReference>
<feature type="domain" description="BCS1 N-terminal" evidence="14">
    <location>
        <begin position="54"/>
        <end position="220"/>
    </location>
</feature>
<evidence type="ECO:0000313" key="16">
    <source>
        <dbReference type="Proteomes" id="UP000887229"/>
    </source>
</evidence>
<keyword evidence="8" id="KW-1133">Transmembrane helix</keyword>
<comment type="catalytic activity">
    <reaction evidence="11">
        <text>ATP + H2O = ADP + phosphate + H(+)</text>
        <dbReference type="Rhea" id="RHEA:13065"/>
        <dbReference type="ChEBI" id="CHEBI:15377"/>
        <dbReference type="ChEBI" id="CHEBI:15378"/>
        <dbReference type="ChEBI" id="CHEBI:30616"/>
        <dbReference type="ChEBI" id="CHEBI:43474"/>
        <dbReference type="ChEBI" id="CHEBI:456216"/>
    </reaction>
    <physiologicalReaction direction="left-to-right" evidence="11">
        <dbReference type="Rhea" id="RHEA:13066"/>
    </physiologicalReaction>
</comment>
<keyword evidence="7 12" id="KW-0067">ATP-binding</keyword>
<feature type="domain" description="AAA+ ATPase" evidence="13">
    <location>
        <begin position="253"/>
        <end position="388"/>
    </location>
</feature>
<evidence type="ECO:0000256" key="3">
    <source>
        <dbReference type="ARBA" id="ARBA00022692"/>
    </source>
</evidence>
<dbReference type="PANTHER" id="PTHR23070">
    <property type="entry name" value="BCS1 AAA-TYPE ATPASE"/>
    <property type="match status" value="1"/>
</dbReference>
<dbReference type="InterPro" id="IPR050747">
    <property type="entry name" value="Mitochondrial_chaperone_BCS1"/>
</dbReference>
<evidence type="ECO:0000256" key="1">
    <source>
        <dbReference type="ARBA" id="ARBA00004434"/>
    </source>
</evidence>
<accession>A0A9P7ZCX2</accession>
<sequence>MMTPSSNTSHPPTQEAPLQQLSLLDIFFPGASLASSTIQQILAGDLGSYAHLMYLFGLLGLLSPYIYKLKAFLEGSFTSTVYVQSTDETYNMVLEWISSRGLDGAARSSIVRVKKQNGREDPIGKAKKALSFSPWHGSFIFRHRNSFLSYRTSLADVGFRKEEELSITCLGRSPKTVKDFLNECKDEYLRLNRNKTTVFRNRRDCWERVAVVEARPLSTVILADTQKQSLIKDVGEFFDKRTRRWYSTRSVPYRKGILFYGPPGTGKTSLSLSVAGRFGLDIYTASVSTVNDQMLHDLFTKLPPQCIVLLEDIDAATATHCRGAGSANASKPADKESVTLSGLLNAFDGVASQEGRLLIMTTNHIRKLDDALIRPGRIDRKVEFQLVDRDLATQVYRLVFEEPADVVSTGKSQAKDQLRVEQLSIEFAAKIPDHEFSPAEVLSFLIPYRDSPSCALENVEEWAAHTLKEKRSKEAGPCEDGMSNRDRTSANHGKYLLSFLKFWG</sequence>
<dbReference type="GO" id="GO:0005743">
    <property type="term" value="C:mitochondrial inner membrane"/>
    <property type="evidence" value="ECO:0007669"/>
    <property type="project" value="UniProtKB-SubCell"/>
</dbReference>
<dbReference type="AlphaFoldDB" id="A0A9P7ZCX2"/>
<comment type="similarity">
    <text evidence="2">Belongs to the AAA ATPase family. BCS1 subfamily.</text>
</comment>
<dbReference type="Pfam" id="PF00004">
    <property type="entry name" value="AAA"/>
    <property type="match status" value="1"/>
</dbReference>
<evidence type="ECO:0000256" key="4">
    <source>
        <dbReference type="ARBA" id="ARBA00022741"/>
    </source>
</evidence>
<dbReference type="GeneID" id="70290894"/>
<dbReference type="Pfam" id="PF08740">
    <property type="entry name" value="BCS1_N"/>
    <property type="match status" value="1"/>
</dbReference>
<dbReference type="EMBL" id="MU251294">
    <property type="protein sequence ID" value="KAG9249700.1"/>
    <property type="molecule type" value="Genomic_DNA"/>
</dbReference>
<evidence type="ECO:0000313" key="15">
    <source>
        <dbReference type="EMBL" id="KAG9249700.1"/>
    </source>
</evidence>
<evidence type="ECO:0000256" key="12">
    <source>
        <dbReference type="RuleBase" id="RU003651"/>
    </source>
</evidence>
<evidence type="ECO:0000256" key="6">
    <source>
        <dbReference type="ARBA" id="ARBA00022801"/>
    </source>
</evidence>
<keyword evidence="4 12" id="KW-0547">Nucleotide-binding</keyword>
<evidence type="ECO:0000259" key="14">
    <source>
        <dbReference type="SMART" id="SM01024"/>
    </source>
</evidence>
<evidence type="ECO:0000256" key="8">
    <source>
        <dbReference type="ARBA" id="ARBA00022989"/>
    </source>
</evidence>
<keyword evidence="6" id="KW-0378">Hydrolase</keyword>
<dbReference type="InterPro" id="IPR003960">
    <property type="entry name" value="ATPase_AAA_CS"/>
</dbReference>
<dbReference type="GO" id="GO:0005524">
    <property type="term" value="F:ATP binding"/>
    <property type="evidence" value="ECO:0007669"/>
    <property type="project" value="UniProtKB-KW"/>
</dbReference>
<reference evidence="15" key="1">
    <citation type="journal article" date="2021" name="IMA Fungus">
        <title>Genomic characterization of three marine fungi, including Emericellopsis atlantica sp. nov. with signatures of a generalist lifestyle and marine biomass degradation.</title>
        <authorList>
            <person name="Hagestad O.C."/>
            <person name="Hou L."/>
            <person name="Andersen J.H."/>
            <person name="Hansen E.H."/>
            <person name="Altermark B."/>
            <person name="Li C."/>
            <person name="Kuhnert E."/>
            <person name="Cox R.J."/>
            <person name="Crous P.W."/>
            <person name="Spatafora J.W."/>
            <person name="Lail K."/>
            <person name="Amirebrahimi M."/>
            <person name="Lipzen A."/>
            <person name="Pangilinan J."/>
            <person name="Andreopoulos W."/>
            <person name="Hayes R.D."/>
            <person name="Ng V."/>
            <person name="Grigoriev I.V."/>
            <person name="Jackson S.A."/>
            <person name="Sutton T.D.S."/>
            <person name="Dobson A.D.W."/>
            <person name="Rama T."/>
        </authorList>
    </citation>
    <scope>NUCLEOTIDE SEQUENCE</scope>
    <source>
        <strain evidence="15">TS7</strain>
    </source>
</reference>
<organism evidence="15 16">
    <name type="scientific">Emericellopsis atlantica</name>
    <dbReference type="NCBI Taxonomy" id="2614577"/>
    <lineage>
        <taxon>Eukaryota</taxon>
        <taxon>Fungi</taxon>
        <taxon>Dikarya</taxon>
        <taxon>Ascomycota</taxon>
        <taxon>Pezizomycotina</taxon>
        <taxon>Sordariomycetes</taxon>
        <taxon>Hypocreomycetidae</taxon>
        <taxon>Hypocreales</taxon>
        <taxon>Bionectriaceae</taxon>
        <taxon>Emericellopsis</taxon>
    </lineage>
</organism>
<comment type="caution">
    <text evidence="15">The sequence shown here is derived from an EMBL/GenBank/DDBJ whole genome shotgun (WGS) entry which is preliminary data.</text>
</comment>
<proteinExistence type="inferred from homology"/>
<dbReference type="InterPro" id="IPR014851">
    <property type="entry name" value="BCS1_N"/>
</dbReference>
<dbReference type="RefSeq" id="XP_046113624.1">
    <property type="nucleotide sequence ID" value="XM_046259991.1"/>
</dbReference>
<protein>
    <submittedName>
        <fullName evidence="15">Mitochondrial chaperone BCS1</fullName>
    </submittedName>
</protein>
<evidence type="ECO:0000256" key="7">
    <source>
        <dbReference type="ARBA" id="ARBA00022840"/>
    </source>
</evidence>
<gene>
    <name evidence="15" type="ORF">F5Z01DRAFT_470170</name>
</gene>
<keyword evidence="10" id="KW-0472">Membrane</keyword>
<keyword evidence="3" id="KW-0812">Transmembrane</keyword>
<dbReference type="GO" id="GO:0016887">
    <property type="term" value="F:ATP hydrolysis activity"/>
    <property type="evidence" value="ECO:0007669"/>
    <property type="project" value="InterPro"/>
</dbReference>
<dbReference type="InterPro" id="IPR057495">
    <property type="entry name" value="AAA_lid_BCS1"/>
</dbReference>
<evidence type="ECO:0000256" key="5">
    <source>
        <dbReference type="ARBA" id="ARBA00022792"/>
    </source>
</evidence>
<dbReference type="SMART" id="SM01024">
    <property type="entry name" value="BCS1_N"/>
    <property type="match status" value="1"/>
</dbReference>
<dbReference type="SMART" id="SM00382">
    <property type="entry name" value="AAA"/>
    <property type="match status" value="1"/>
</dbReference>
<dbReference type="SUPFAM" id="SSF52540">
    <property type="entry name" value="P-loop containing nucleoside triphosphate hydrolases"/>
    <property type="match status" value="1"/>
</dbReference>